<organism evidence="2 3">
    <name type="scientific">Dendroctonus ponderosae</name>
    <name type="common">Mountain pine beetle</name>
    <dbReference type="NCBI Taxonomy" id="77166"/>
    <lineage>
        <taxon>Eukaryota</taxon>
        <taxon>Metazoa</taxon>
        <taxon>Ecdysozoa</taxon>
        <taxon>Arthropoda</taxon>
        <taxon>Hexapoda</taxon>
        <taxon>Insecta</taxon>
        <taxon>Pterygota</taxon>
        <taxon>Neoptera</taxon>
        <taxon>Endopterygota</taxon>
        <taxon>Coleoptera</taxon>
        <taxon>Polyphaga</taxon>
        <taxon>Cucujiformia</taxon>
        <taxon>Curculionidae</taxon>
        <taxon>Scolytinae</taxon>
        <taxon>Dendroctonus</taxon>
    </lineage>
</organism>
<evidence type="ECO:0000313" key="2">
    <source>
        <dbReference type="EnsemblMetazoa" id="XP_019756171.1"/>
    </source>
</evidence>
<dbReference type="PANTHER" id="PTHR22619:SF0">
    <property type="entry name" value="ZINC FINGER SWIM DOMAIN-CONTAINING PROTEIN 6-LIKE PROTEIN"/>
    <property type="match status" value="1"/>
</dbReference>
<evidence type="ECO:0000256" key="1">
    <source>
        <dbReference type="SAM" id="MobiDB-lite"/>
    </source>
</evidence>
<dbReference type="GO" id="GO:0031462">
    <property type="term" value="C:Cul2-RING ubiquitin ligase complex"/>
    <property type="evidence" value="ECO:0007669"/>
    <property type="project" value="TreeGrafter"/>
</dbReference>
<dbReference type="AlphaFoldDB" id="A0AAR5P6E3"/>
<reference evidence="3" key="1">
    <citation type="journal article" date="2013" name="Genome Biol.">
        <title>Draft genome of the mountain pine beetle, Dendroctonus ponderosae Hopkins, a major forest pest.</title>
        <authorList>
            <person name="Keeling C.I."/>
            <person name="Yuen M.M."/>
            <person name="Liao N.Y."/>
            <person name="Docking T.R."/>
            <person name="Chan S.K."/>
            <person name="Taylor G.A."/>
            <person name="Palmquist D.L."/>
            <person name="Jackman S.D."/>
            <person name="Nguyen A."/>
            <person name="Li M."/>
            <person name="Henderson H."/>
            <person name="Janes J.K."/>
            <person name="Zhao Y."/>
            <person name="Pandoh P."/>
            <person name="Moore R."/>
            <person name="Sperling F.A."/>
            <person name="Huber D.P."/>
            <person name="Birol I."/>
            <person name="Jones S.J."/>
            <person name="Bohlmann J."/>
        </authorList>
    </citation>
    <scope>NUCLEOTIDE SEQUENCE</scope>
</reference>
<keyword evidence="3" id="KW-1185">Reference proteome</keyword>
<dbReference type="Proteomes" id="UP000019118">
    <property type="component" value="Unassembled WGS sequence"/>
</dbReference>
<accession>A0AAR5P6E3</accession>
<protein>
    <submittedName>
        <fullName evidence="2">Uncharacterized protein</fullName>
    </submittedName>
</protein>
<feature type="region of interest" description="Disordered" evidence="1">
    <location>
        <begin position="108"/>
        <end position="172"/>
    </location>
</feature>
<name>A0AAR5P6E3_DENPD</name>
<evidence type="ECO:0000313" key="3">
    <source>
        <dbReference type="Proteomes" id="UP000019118"/>
    </source>
</evidence>
<reference evidence="2" key="2">
    <citation type="submission" date="2024-08" db="UniProtKB">
        <authorList>
            <consortium name="EnsemblMetazoa"/>
        </authorList>
    </citation>
    <scope>IDENTIFICATION</scope>
</reference>
<feature type="compositionally biased region" description="Basic and acidic residues" evidence="1">
    <location>
        <begin position="108"/>
        <end position="129"/>
    </location>
</feature>
<proteinExistence type="predicted"/>
<feature type="compositionally biased region" description="Basic residues" evidence="1">
    <location>
        <begin position="152"/>
        <end position="168"/>
    </location>
</feature>
<dbReference type="PANTHER" id="PTHR22619">
    <property type="entry name" value="ZINC FINGER SWIM DOMAIN CONTAINING PROTEIN 4, 5, 6"/>
    <property type="match status" value="1"/>
</dbReference>
<sequence>MLTLITEQFLEDPRLQLWKTQGTPMTDKCRQLWDQLGSLWVCIVLSPGCAPMDKNQWQEQLRKWVRVDVCPPEDPDFRLQLVGGQRDSYLNRDRDRYWYEQDRERYSERERERRERRDRERERDRDRYNRPNYASSDSSSDSDDADQNYSPRGHKRLRLSGSHSRGHSKPSLPRTIFHRALDAVSMSWDNMHLKNILSSDTYCSHVPDNSHSNGSFNSQGQPLWHGRSGFFRILAFFKERLIVAPLEYIVARFQLI</sequence>
<dbReference type="EnsemblMetazoa" id="XM_019900612.1">
    <property type="protein sequence ID" value="XP_019756171.1"/>
    <property type="gene ID" value="LOC109534833"/>
</dbReference>